<evidence type="ECO:0000256" key="4">
    <source>
        <dbReference type="ARBA" id="ARBA00022692"/>
    </source>
</evidence>
<feature type="transmembrane region" description="Helical" evidence="7">
    <location>
        <begin position="120"/>
        <end position="137"/>
    </location>
</feature>
<evidence type="ECO:0000256" key="5">
    <source>
        <dbReference type="ARBA" id="ARBA00022989"/>
    </source>
</evidence>
<feature type="transmembrane region" description="Helical" evidence="7">
    <location>
        <begin position="183"/>
        <end position="202"/>
    </location>
</feature>
<dbReference type="RefSeq" id="WP_253670703.1">
    <property type="nucleotide sequence ID" value="NZ_JAMTCP010000020.1"/>
</dbReference>
<evidence type="ECO:0000256" key="1">
    <source>
        <dbReference type="ARBA" id="ARBA00004651"/>
    </source>
</evidence>
<keyword evidence="3" id="KW-1003">Cell membrane</keyword>
<feature type="transmembrane region" description="Helical" evidence="7">
    <location>
        <begin position="54"/>
        <end position="79"/>
    </location>
</feature>
<keyword evidence="2" id="KW-0813">Transport</keyword>
<keyword evidence="4 7" id="KW-0812">Transmembrane</keyword>
<dbReference type="PANTHER" id="PTHR23517:SF13">
    <property type="entry name" value="MAJOR FACILITATOR SUPERFAMILY MFS_1"/>
    <property type="match status" value="1"/>
</dbReference>
<dbReference type="Pfam" id="PF07690">
    <property type="entry name" value="MFS_1"/>
    <property type="match status" value="1"/>
</dbReference>
<gene>
    <name evidence="9" type="ORF">LX15_003527</name>
</gene>
<proteinExistence type="predicted"/>
<protein>
    <submittedName>
        <fullName evidence="9">Arabinose efflux permease, MFS family</fullName>
    </submittedName>
</protein>
<keyword evidence="10" id="KW-1185">Reference proteome</keyword>
<feature type="transmembrane region" description="Helical" evidence="7">
    <location>
        <begin position="257"/>
        <end position="275"/>
    </location>
</feature>
<dbReference type="Gene3D" id="1.20.1250.20">
    <property type="entry name" value="MFS general substrate transporter like domains"/>
    <property type="match status" value="1"/>
</dbReference>
<dbReference type="SUPFAM" id="SSF103473">
    <property type="entry name" value="MFS general substrate transporter"/>
    <property type="match status" value="1"/>
</dbReference>
<feature type="transmembrane region" description="Helical" evidence="7">
    <location>
        <begin position="287"/>
        <end position="305"/>
    </location>
</feature>
<comment type="caution">
    <text evidence="9">The sequence shown here is derived from an EMBL/GenBank/DDBJ whole genome shotgun (WGS) entry which is preliminary data.</text>
</comment>
<sequence length="411" mass="41797">MTIAKANTSSTARDLGARSPAPAWRFWASAYSLLVLLTGTNLPTPLYRGYQQDFGFSPLVVTLVFAVYVGALVPSLLVAGPLSDAVGRRRVLLPAIALATVGAAAFALASGVAWLFVARVFQGLALGAASGTLTAAITEFEPRGDRRRAALVTTVVSVGGLGAGPLVAGVLAEYAPAPRVLPFALEIVLLVVAAVLVAAMPETRPPGRWRPRRPQVPAEARRVFLTSGAASFLAFAVVGLALSLVPTYVTRLSGSDNLVLAGGAVALMLACSSVAQVMASGRASSSAQVGGLAVLAVGLVLLAVAGSVSSLVLLLLAAMVSGAGHGLAFLGGLTEVNRVAPPDRRADVLSSFYVIVYLGVGVPVIGVGFLATRIGLLPSVQCFVAVVALLCLVVAVLLTVSARRAAASTSR</sequence>
<feature type="transmembrane region" description="Helical" evidence="7">
    <location>
        <begin position="91"/>
        <end position="114"/>
    </location>
</feature>
<dbReference type="InterPro" id="IPR050171">
    <property type="entry name" value="MFS_Transporters"/>
</dbReference>
<dbReference type="InterPro" id="IPR011701">
    <property type="entry name" value="MFS"/>
</dbReference>
<reference evidence="9 10" key="1">
    <citation type="submission" date="2022-06" db="EMBL/GenBank/DDBJ databases">
        <title>Genomic Encyclopedia of Archaeal and Bacterial Type Strains, Phase II (KMG-II): from individual species to whole genera.</title>
        <authorList>
            <person name="Goeker M."/>
        </authorList>
    </citation>
    <scope>NUCLEOTIDE SEQUENCE [LARGE SCALE GENOMIC DNA]</scope>
    <source>
        <strain evidence="9 10">DSM 40477</strain>
    </source>
</reference>
<dbReference type="PROSITE" id="PS50850">
    <property type="entry name" value="MFS"/>
    <property type="match status" value="1"/>
</dbReference>
<evidence type="ECO:0000256" key="7">
    <source>
        <dbReference type="SAM" id="Phobius"/>
    </source>
</evidence>
<comment type="subcellular location">
    <subcellularLocation>
        <location evidence="1">Cell membrane</location>
        <topology evidence="1">Multi-pass membrane protein</topology>
    </subcellularLocation>
</comment>
<evidence type="ECO:0000256" key="3">
    <source>
        <dbReference type="ARBA" id="ARBA00022475"/>
    </source>
</evidence>
<dbReference type="PROSITE" id="PS00216">
    <property type="entry name" value="SUGAR_TRANSPORT_1"/>
    <property type="match status" value="1"/>
</dbReference>
<feature type="transmembrane region" description="Helical" evidence="7">
    <location>
        <begin position="352"/>
        <end position="371"/>
    </location>
</feature>
<evidence type="ECO:0000313" key="9">
    <source>
        <dbReference type="EMBL" id="MCP2259818.1"/>
    </source>
</evidence>
<feature type="domain" description="Major facilitator superfamily (MFS) profile" evidence="8">
    <location>
        <begin position="25"/>
        <end position="403"/>
    </location>
</feature>
<evidence type="ECO:0000313" key="10">
    <source>
        <dbReference type="Proteomes" id="UP001205311"/>
    </source>
</evidence>
<keyword evidence="6 7" id="KW-0472">Membrane</keyword>
<evidence type="ECO:0000256" key="2">
    <source>
        <dbReference type="ARBA" id="ARBA00022448"/>
    </source>
</evidence>
<feature type="transmembrane region" description="Helical" evidence="7">
    <location>
        <begin position="311"/>
        <end position="331"/>
    </location>
</feature>
<feature type="transmembrane region" description="Helical" evidence="7">
    <location>
        <begin position="383"/>
        <end position="402"/>
    </location>
</feature>
<dbReference type="InterPro" id="IPR020846">
    <property type="entry name" value="MFS_dom"/>
</dbReference>
<dbReference type="InterPro" id="IPR005829">
    <property type="entry name" value="Sugar_transporter_CS"/>
</dbReference>
<name>A0ABT1HWC5_STRSD</name>
<dbReference type="EMBL" id="JAMTCP010000020">
    <property type="protein sequence ID" value="MCP2259818.1"/>
    <property type="molecule type" value="Genomic_DNA"/>
</dbReference>
<feature type="transmembrane region" description="Helical" evidence="7">
    <location>
        <begin position="223"/>
        <end position="245"/>
    </location>
</feature>
<feature type="transmembrane region" description="Helical" evidence="7">
    <location>
        <begin position="149"/>
        <end position="171"/>
    </location>
</feature>
<keyword evidence="5 7" id="KW-1133">Transmembrane helix</keyword>
<evidence type="ECO:0000256" key="6">
    <source>
        <dbReference type="ARBA" id="ARBA00023136"/>
    </source>
</evidence>
<dbReference type="InterPro" id="IPR036259">
    <property type="entry name" value="MFS_trans_sf"/>
</dbReference>
<dbReference type="PANTHER" id="PTHR23517">
    <property type="entry name" value="RESISTANCE PROTEIN MDTM, PUTATIVE-RELATED-RELATED"/>
    <property type="match status" value="1"/>
</dbReference>
<organism evidence="9 10">
    <name type="scientific">Streptoalloteichus tenebrarius (strain ATCC 17920 / DSM 40477 / JCM 4838 / CBS 697.72 / NBRC 16177 / NCIMB 11028 / NRRL B-12390 / A12253. 1 / ISP 5477)</name>
    <name type="common">Streptomyces tenebrarius</name>
    <dbReference type="NCBI Taxonomy" id="1933"/>
    <lineage>
        <taxon>Bacteria</taxon>
        <taxon>Bacillati</taxon>
        <taxon>Actinomycetota</taxon>
        <taxon>Actinomycetes</taxon>
        <taxon>Pseudonocardiales</taxon>
        <taxon>Pseudonocardiaceae</taxon>
        <taxon>Streptoalloteichus</taxon>
    </lineage>
</organism>
<dbReference type="Proteomes" id="UP001205311">
    <property type="component" value="Unassembled WGS sequence"/>
</dbReference>
<feature type="transmembrane region" description="Helical" evidence="7">
    <location>
        <begin position="23"/>
        <end position="42"/>
    </location>
</feature>
<evidence type="ECO:0000259" key="8">
    <source>
        <dbReference type="PROSITE" id="PS50850"/>
    </source>
</evidence>
<accession>A0ABT1HWC5</accession>